<organism evidence="1 2">
    <name type="scientific">Hypocrea atroviridis (strain ATCC 20476 / IMI 206040)</name>
    <name type="common">Trichoderma atroviride</name>
    <dbReference type="NCBI Taxonomy" id="452589"/>
    <lineage>
        <taxon>Eukaryota</taxon>
        <taxon>Fungi</taxon>
        <taxon>Dikarya</taxon>
        <taxon>Ascomycota</taxon>
        <taxon>Pezizomycotina</taxon>
        <taxon>Sordariomycetes</taxon>
        <taxon>Hypocreomycetidae</taxon>
        <taxon>Hypocreales</taxon>
        <taxon>Hypocreaceae</taxon>
        <taxon>Trichoderma</taxon>
    </lineage>
</organism>
<proteinExistence type="predicted"/>
<dbReference type="Proteomes" id="UP000005426">
    <property type="component" value="Unassembled WGS sequence"/>
</dbReference>
<accession>G9NUW6</accession>
<protein>
    <submittedName>
        <fullName evidence="1">Uncharacterized protein</fullName>
    </submittedName>
</protein>
<gene>
    <name evidence="1" type="ORF">TRIATDRAFT_256764</name>
</gene>
<dbReference type="EMBL" id="ABDG02000023">
    <property type="protein sequence ID" value="EHK45841.1"/>
    <property type="molecule type" value="Genomic_DNA"/>
</dbReference>
<dbReference type="AlphaFoldDB" id="G9NUW6"/>
<evidence type="ECO:0000313" key="2">
    <source>
        <dbReference type="Proteomes" id="UP000005426"/>
    </source>
</evidence>
<keyword evidence="2" id="KW-1185">Reference proteome</keyword>
<name>G9NUW6_HYPAI</name>
<evidence type="ECO:0000313" key="1">
    <source>
        <dbReference type="EMBL" id="EHK45841.1"/>
    </source>
</evidence>
<sequence length="54" mass="6036">MPMVLGLRHEQQRSDPDVMQCIRLPVERDRLSAMQAGEAVCIKHAAPEPCAVNH</sequence>
<comment type="caution">
    <text evidence="1">The sequence shown here is derived from an EMBL/GenBank/DDBJ whole genome shotgun (WGS) entry which is preliminary data.</text>
</comment>
<dbReference type="HOGENOM" id="CLU_3050610_0_0_1"/>
<reference evidence="1 2" key="1">
    <citation type="journal article" date="2011" name="Genome Biol.">
        <title>Comparative genome sequence analysis underscores mycoparasitism as the ancestral life style of Trichoderma.</title>
        <authorList>
            <person name="Kubicek C.P."/>
            <person name="Herrera-Estrella A."/>
            <person name="Seidl-Seiboth V."/>
            <person name="Martinez D.A."/>
            <person name="Druzhinina I.S."/>
            <person name="Thon M."/>
            <person name="Zeilinger S."/>
            <person name="Casas-Flores S."/>
            <person name="Horwitz B.A."/>
            <person name="Mukherjee P.K."/>
            <person name="Mukherjee M."/>
            <person name="Kredics L."/>
            <person name="Alcaraz L.D."/>
            <person name="Aerts A."/>
            <person name="Antal Z."/>
            <person name="Atanasova L."/>
            <person name="Cervantes-Badillo M.G."/>
            <person name="Challacombe J."/>
            <person name="Chertkov O."/>
            <person name="McCluskey K."/>
            <person name="Coulpier F."/>
            <person name="Deshpande N."/>
            <person name="von Doehren H."/>
            <person name="Ebbole D.J."/>
            <person name="Esquivel-Naranjo E.U."/>
            <person name="Fekete E."/>
            <person name="Flipphi M."/>
            <person name="Glaser F."/>
            <person name="Gomez-Rodriguez E.Y."/>
            <person name="Gruber S."/>
            <person name="Han C."/>
            <person name="Henrissat B."/>
            <person name="Hermosa R."/>
            <person name="Hernandez-Onate M."/>
            <person name="Karaffa L."/>
            <person name="Kosti I."/>
            <person name="Le Crom S."/>
            <person name="Lindquist E."/>
            <person name="Lucas S."/>
            <person name="Luebeck M."/>
            <person name="Luebeck P.S."/>
            <person name="Margeot A."/>
            <person name="Metz B."/>
            <person name="Misra M."/>
            <person name="Nevalainen H."/>
            <person name="Omann M."/>
            <person name="Packer N."/>
            <person name="Perrone G."/>
            <person name="Uresti-Rivera E.E."/>
            <person name="Salamov A."/>
            <person name="Schmoll M."/>
            <person name="Seiboth B."/>
            <person name="Shapiro H."/>
            <person name="Sukno S."/>
            <person name="Tamayo-Ramos J.A."/>
            <person name="Tisch D."/>
            <person name="Wiest A."/>
            <person name="Wilkinson H.H."/>
            <person name="Zhang M."/>
            <person name="Coutinho P.M."/>
            <person name="Kenerley C.M."/>
            <person name="Monte E."/>
            <person name="Baker S.E."/>
            <person name="Grigoriev I.V."/>
        </authorList>
    </citation>
    <scope>NUCLEOTIDE SEQUENCE [LARGE SCALE GENOMIC DNA]</scope>
    <source>
        <strain evidence="2">ATCC 20476 / IMI 206040</strain>
    </source>
</reference>